<dbReference type="InterPro" id="IPR024078">
    <property type="entry name" value="LmbE-like_dom_sf"/>
</dbReference>
<dbReference type="OrthoDB" id="9790023at2"/>
<comment type="caution">
    <text evidence="1">The sequence shown here is derived from an EMBL/GenBank/DDBJ whole genome shotgun (WGS) entry which is preliminary data.</text>
</comment>
<dbReference type="Proteomes" id="UP000032068">
    <property type="component" value="Unassembled WGS sequence"/>
</dbReference>
<dbReference type="RefSeq" id="WP_042555696.1">
    <property type="nucleotide sequence ID" value="NZ_JXQW01000062.1"/>
</dbReference>
<dbReference type="PANTHER" id="PTHR12993:SF29">
    <property type="entry name" value="BLR3841 PROTEIN"/>
    <property type="match status" value="1"/>
</dbReference>
<sequence>MKANPIQGQGTSPQAWRASRHLAQVPDMDCTQLVPAGSRAVIVSPHPDDEILGCGGLLQLLAREQRQVLLISVTDGGASHPGSGYWTPQRLSVVRPLESADALKRLGLPLNQMQWVHGGFPDTGVAAREHELQLFLSTYLQPSDVVFTTWSEDGHSDHEAVGRASLAAARSCGARVHEIPVWAWHWANPEDPRLPWERARKLQLDKWAQARKRHAIQAFASQLYSDPDTGHEPVLSATTVERLQQPFEVVFL</sequence>
<dbReference type="Pfam" id="PF02585">
    <property type="entry name" value="PIG-L"/>
    <property type="match status" value="1"/>
</dbReference>
<reference evidence="1 2" key="1">
    <citation type="submission" date="2014-12" db="EMBL/GenBank/DDBJ databases">
        <title>16Stimator: statistical estimation of ribosomal gene copy numbers from draft genome assemblies.</title>
        <authorList>
            <person name="Perisin M.A."/>
            <person name="Vetter M."/>
            <person name="Gilbert J.A."/>
            <person name="Bergelson J."/>
        </authorList>
    </citation>
    <scope>NUCLEOTIDE SEQUENCE [LARGE SCALE GENOMIC DNA]</scope>
    <source>
        <strain evidence="1 2">MEJ086</strain>
    </source>
</reference>
<dbReference type="SUPFAM" id="SSF102588">
    <property type="entry name" value="LmbE-like"/>
    <property type="match status" value="1"/>
</dbReference>
<dbReference type="AlphaFoldDB" id="A0A0D0KF15"/>
<dbReference type="PANTHER" id="PTHR12993">
    <property type="entry name" value="N-ACETYLGLUCOSAMINYL-PHOSPHATIDYLINOSITOL DE-N-ACETYLASE-RELATED"/>
    <property type="match status" value="1"/>
</dbReference>
<protein>
    <submittedName>
        <fullName evidence="1">Acetylglucosaminylphosphatidylinositol deacetylase</fullName>
    </submittedName>
</protein>
<gene>
    <name evidence="1" type="ORF">RU08_20515</name>
</gene>
<dbReference type="GO" id="GO:0016811">
    <property type="term" value="F:hydrolase activity, acting on carbon-nitrogen (but not peptide) bonds, in linear amides"/>
    <property type="evidence" value="ECO:0007669"/>
    <property type="project" value="TreeGrafter"/>
</dbReference>
<organism evidence="1 2">
    <name type="scientific">Pseudomonas fulva</name>
    <dbReference type="NCBI Taxonomy" id="47880"/>
    <lineage>
        <taxon>Bacteria</taxon>
        <taxon>Pseudomonadati</taxon>
        <taxon>Pseudomonadota</taxon>
        <taxon>Gammaproteobacteria</taxon>
        <taxon>Pseudomonadales</taxon>
        <taxon>Pseudomonadaceae</taxon>
        <taxon>Pseudomonas</taxon>
    </lineage>
</organism>
<evidence type="ECO:0000313" key="1">
    <source>
        <dbReference type="EMBL" id="KIP96644.1"/>
    </source>
</evidence>
<dbReference type="InterPro" id="IPR003737">
    <property type="entry name" value="GlcNAc_PI_deacetylase-related"/>
</dbReference>
<evidence type="ECO:0000313" key="2">
    <source>
        <dbReference type="Proteomes" id="UP000032068"/>
    </source>
</evidence>
<dbReference type="EMBL" id="JXQW01000062">
    <property type="protein sequence ID" value="KIP96644.1"/>
    <property type="molecule type" value="Genomic_DNA"/>
</dbReference>
<name>A0A0D0KF15_9PSED</name>
<dbReference type="Gene3D" id="3.40.50.10320">
    <property type="entry name" value="LmbE-like"/>
    <property type="match status" value="1"/>
</dbReference>
<accession>A0A0D0KF15</accession>
<proteinExistence type="predicted"/>